<dbReference type="Gene3D" id="2.40.160.50">
    <property type="entry name" value="membrane protein fhac: a member of the omp85/tpsb transporter family"/>
    <property type="match status" value="1"/>
</dbReference>
<evidence type="ECO:0000256" key="4">
    <source>
        <dbReference type="ARBA" id="ARBA00022729"/>
    </source>
</evidence>
<proteinExistence type="predicted"/>
<evidence type="ECO:0000313" key="11">
    <source>
        <dbReference type="Proteomes" id="UP000275348"/>
    </source>
</evidence>
<dbReference type="AlphaFoldDB" id="A0A3L9MBC8"/>
<evidence type="ECO:0000256" key="5">
    <source>
        <dbReference type="ARBA" id="ARBA00022737"/>
    </source>
</evidence>
<evidence type="ECO:0000313" key="10">
    <source>
        <dbReference type="EMBL" id="RLZ10507.1"/>
    </source>
</evidence>
<name>A0A3L9MBC8_9FLAO</name>
<keyword evidence="6" id="KW-0472">Membrane</keyword>
<dbReference type="PIRSF" id="PIRSF006076">
    <property type="entry name" value="OM_assembly_OMP85"/>
    <property type="match status" value="1"/>
</dbReference>
<dbReference type="PANTHER" id="PTHR12815">
    <property type="entry name" value="SORTING AND ASSEMBLY MACHINERY SAMM50 PROTEIN FAMILY MEMBER"/>
    <property type="match status" value="1"/>
</dbReference>
<comment type="caution">
    <text evidence="10">The sequence shown here is derived from an EMBL/GenBank/DDBJ whole genome shotgun (WGS) entry which is preliminary data.</text>
</comment>
<dbReference type="Pfam" id="PF07244">
    <property type="entry name" value="POTRA"/>
    <property type="match status" value="4"/>
</dbReference>
<dbReference type="InterPro" id="IPR034746">
    <property type="entry name" value="POTRA"/>
</dbReference>
<dbReference type="InterPro" id="IPR039910">
    <property type="entry name" value="D15-like"/>
</dbReference>
<evidence type="ECO:0000256" key="1">
    <source>
        <dbReference type="ARBA" id="ARBA00004370"/>
    </source>
</evidence>
<evidence type="ECO:0000256" key="8">
    <source>
        <dbReference type="NCBIfam" id="TIGR03303"/>
    </source>
</evidence>
<feature type="domain" description="POTRA" evidence="9">
    <location>
        <begin position="281"/>
        <end position="364"/>
    </location>
</feature>
<dbReference type="Proteomes" id="UP000275348">
    <property type="component" value="Unassembled WGS sequence"/>
</dbReference>
<dbReference type="NCBIfam" id="TIGR03303">
    <property type="entry name" value="OM_YaeT"/>
    <property type="match status" value="1"/>
</dbReference>
<dbReference type="InterPro" id="IPR023707">
    <property type="entry name" value="OM_assembly_BamA"/>
</dbReference>
<evidence type="ECO:0000259" key="9">
    <source>
        <dbReference type="PROSITE" id="PS51779"/>
    </source>
</evidence>
<comment type="subcellular location">
    <subcellularLocation>
        <location evidence="1">Membrane</location>
    </subcellularLocation>
</comment>
<dbReference type="GO" id="GO:0071709">
    <property type="term" value="P:membrane assembly"/>
    <property type="evidence" value="ECO:0007669"/>
    <property type="project" value="InterPro"/>
</dbReference>
<evidence type="ECO:0000256" key="2">
    <source>
        <dbReference type="ARBA" id="ARBA00022452"/>
    </source>
</evidence>
<dbReference type="InterPro" id="IPR000184">
    <property type="entry name" value="Bac_surfAg_D15"/>
</dbReference>
<keyword evidence="3" id="KW-0812">Transmembrane</keyword>
<gene>
    <name evidence="10" type="primary">bamA</name>
    <name evidence="10" type="ORF">EAH69_06875</name>
</gene>
<keyword evidence="11" id="KW-1185">Reference proteome</keyword>
<evidence type="ECO:0000256" key="6">
    <source>
        <dbReference type="ARBA" id="ARBA00023136"/>
    </source>
</evidence>
<evidence type="ECO:0000256" key="3">
    <source>
        <dbReference type="ARBA" id="ARBA00022692"/>
    </source>
</evidence>
<dbReference type="Pfam" id="PF01103">
    <property type="entry name" value="Omp85"/>
    <property type="match status" value="1"/>
</dbReference>
<dbReference type="EMBL" id="RDOJ01000007">
    <property type="protein sequence ID" value="RLZ10507.1"/>
    <property type="molecule type" value="Genomic_DNA"/>
</dbReference>
<evidence type="ECO:0000256" key="7">
    <source>
        <dbReference type="ARBA" id="ARBA00023237"/>
    </source>
</evidence>
<accession>A0A3L9MBC8</accession>
<dbReference type="PANTHER" id="PTHR12815:SF47">
    <property type="entry name" value="TRANSLOCATION AND ASSEMBLY MODULE SUBUNIT TAMA"/>
    <property type="match status" value="1"/>
</dbReference>
<dbReference type="PROSITE" id="PS51779">
    <property type="entry name" value="POTRA"/>
    <property type="match status" value="2"/>
</dbReference>
<feature type="domain" description="POTRA" evidence="9">
    <location>
        <begin position="192"/>
        <end position="278"/>
    </location>
</feature>
<keyword evidence="7" id="KW-0998">Cell outer membrane</keyword>
<keyword evidence="4" id="KW-0732">Signal</keyword>
<keyword evidence="5" id="KW-0677">Repeat</keyword>
<organism evidence="10 11">
    <name type="scientific">Faecalibacter macacae</name>
    <dbReference type="NCBI Taxonomy" id="1859289"/>
    <lineage>
        <taxon>Bacteria</taxon>
        <taxon>Pseudomonadati</taxon>
        <taxon>Bacteroidota</taxon>
        <taxon>Flavobacteriia</taxon>
        <taxon>Flavobacteriales</taxon>
        <taxon>Weeksellaceae</taxon>
        <taxon>Faecalibacter</taxon>
    </lineage>
</organism>
<dbReference type="GO" id="GO:0009279">
    <property type="term" value="C:cell outer membrane"/>
    <property type="evidence" value="ECO:0007669"/>
    <property type="project" value="UniProtKB-UniRule"/>
</dbReference>
<reference evidence="10 11" key="1">
    <citation type="submission" date="2018-10" db="EMBL/GenBank/DDBJ databases">
        <authorList>
            <person name="Chen X."/>
        </authorList>
    </citation>
    <scope>NUCLEOTIDE SEQUENCE [LARGE SCALE GENOMIC DNA]</scope>
    <source>
        <strain evidence="10 11">YIM 102668</strain>
    </source>
</reference>
<keyword evidence="2" id="KW-1134">Transmembrane beta strand</keyword>
<dbReference type="Gene3D" id="3.10.20.310">
    <property type="entry name" value="membrane protein fhac"/>
    <property type="match status" value="5"/>
</dbReference>
<protein>
    <recommendedName>
        <fullName evidence="8">Outer membrane protein assembly factor BamA</fullName>
    </recommendedName>
</protein>
<dbReference type="OrthoDB" id="9802086at2"/>
<sequence length="830" mass="92930">MLGTYMAHAQVDSTQNVVSTQLENYEVDYMNPKVFTLEDIDVKGDTKFSKNQIIRYAGFSIGEEIELPGSKVNNAVKKLWRSKMFSDIDIYIKEIKGNKVTLTLELVSVPELADIKINGIKKSQREDIIKANKLNPGVKITNNLINSTNNKIKEYYTGKGFPNSTIKVEQTPVDGSKDKQNLILNVDRGERVKIKNIVFEGNNELPSKRLRKAMKDTKRKSINVFKSSKMIPEKYQADLENVVNEYKSVGFRDAKIVSDTIMQVDPKNLVVKVQVEEGKPYFLGDVTFSGNSIYTSEQLKRVFSYKTGDRYDAVGINKKISGSDKDDDIQTLYMNNGYLFARVFPVEKNVKNDTIDLEIKIYEGTQATLNKVTILGNTEAHDHILYRELRTKPGDLFSKTEIRRTLMELASLGYLEPTQISPDIKPNPENNTVDIDWKVAPKSSSQIELQGGYGAGTFIGTLGLTFGNFSIGNMFRGEAWKPVPMGDGQSLSVRAQAGNGYKNYSLSFTEPWIGGKRPTALSTSFYLSQYGYTDQWGEKANLDILGATIGLNKLLTWPDDYFRLSNSLSFQRYNFDNYNLAVGNLNYENGSSNNINYTLGLTRNSAGPDPIFPEDGSEMSVSVTATLPYSLMGKEKDYSTMSDTEKFEWLEYYKVKAKAYWYKQIAGKLVVRVGGEFGALGTYNRKIGTIPFERFYLGGTGLSQSRFDGREIVALRGYEDSSTGGGQVGDLTPTGGGTIYNKFSLELRYPITMSQQAKIYGLTFAEGGNVWGSTSEYKPFELKRSVGAGVRIYMAAFGLLGFDFGYGFDKGFGQTERSGWQTHFIIGQQF</sequence>
<dbReference type="InterPro" id="IPR010827">
    <property type="entry name" value="BamA/TamA_POTRA"/>
</dbReference>